<keyword evidence="2" id="KW-1185">Reference proteome</keyword>
<accession>A0A0J6VQP0</accession>
<dbReference type="EMBL" id="JYNL01000051">
    <property type="protein sequence ID" value="KMO71798.1"/>
    <property type="molecule type" value="Genomic_DNA"/>
</dbReference>
<sequence>MKPLSVMMDADRVAWQLAEEMRDRLPEEARVTMYCTLGTGDTFDAVTAIMELAVRHQQTVAHNTVRQLHAWLDGYRGNPDEPRMRAAIHAITP</sequence>
<dbReference type="PATRIC" id="fig|37916.4.peg.4365"/>
<dbReference type="AlphaFoldDB" id="A0A0J6VQP0"/>
<evidence type="ECO:0000313" key="2">
    <source>
        <dbReference type="Proteomes" id="UP000036513"/>
    </source>
</evidence>
<dbReference type="Proteomes" id="UP000036513">
    <property type="component" value="Unassembled WGS sequence"/>
</dbReference>
<name>A0A0J6VQP0_9MYCO</name>
<protein>
    <submittedName>
        <fullName evidence="1">Uncharacterized protein</fullName>
    </submittedName>
</protein>
<organism evidence="1 2">
    <name type="scientific">Mycolicibacterium chlorophenolicum</name>
    <dbReference type="NCBI Taxonomy" id="37916"/>
    <lineage>
        <taxon>Bacteria</taxon>
        <taxon>Bacillati</taxon>
        <taxon>Actinomycetota</taxon>
        <taxon>Actinomycetes</taxon>
        <taxon>Mycobacteriales</taxon>
        <taxon>Mycobacteriaceae</taxon>
        <taxon>Mycolicibacterium</taxon>
    </lineage>
</organism>
<reference evidence="1 2" key="1">
    <citation type="journal article" date="2015" name="Genome Biol. Evol.">
        <title>Characterization of Three Mycobacterium spp. with Potential Use in Bioremediation by Genome Sequencing and Comparative Genomics.</title>
        <authorList>
            <person name="Das S."/>
            <person name="Pettersson B.M."/>
            <person name="Behra P.R."/>
            <person name="Ramesh M."/>
            <person name="Dasgupta S."/>
            <person name="Bhattacharya A."/>
            <person name="Kirsebom L.A."/>
        </authorList>
    </citation>
    <scope>NUCLEOTIDE SEQUENCE [LARGE SCALE GENOMIC DNA]</scope>
    <source>
        <strain evidence="1 2">DSM 43826</strain>
    </source>
</reference>
<evidence type="ECO:0000313" key="1">
    <source>
        <dbReference type="EMBL" id="KMO71798.1"/>
    </source>
</evidence>
<comment type="caution">
    <text evidence="1">The sequence shown here is derived from an EMBL/GenBank/DDBJ whole genome shotgun (WGS) entry which is preliminary data.</text>
</comment>
<gene>
    <name evidence="1" type="ORF">MCHLDSM_04390</name>
</gene>
<dbReference type="STRING" id="37916.MCHLDSM_04390"/>
<proteinExistence type="predicted"/>